<reference evidence="2 3" key="1">
    <citation type="submission" date="2017-08" db="EMBL/GenBank/DDBJ databases">
        <title>Infants hospitalized years apart are colonized by the same room-sourced microbial strains.</title>
        <authorList>
            <person name="Brooks B."/>
            <person name="Olm M.R."/>
            <person name="Firek B.A."/>
            <person name="Baker R."/>
            <person name="Thomas B.C."/>
            <person name="Morowitz M.J."/>
            <person name="Banfield J.F."/>
        </authorList>
    </citation>
    <scope>NUCLEOTIDE SEQUENCE [LARGE SCALE GENOMIC DNA]</scope>
    <source>
        <strain evidence="2">S2_005_003_R2_42</strain>
    </source>
</reference>
<protein>
    <recommendedName>
        <fullName evidence="1">Roadblock/LAMTOR2 domain-containing protein</fullName>
    </recommendedName>
</protein>
<gene>
    <name evidence="2" type="ORF">DI564_08060</name>
</gene>
<sequence length="135" mass="14230">MTPMNKVETALLTRRLQDLLAEHESILAAVVATHDGFEVAYAQRQGALSPARVAAMASSLQALGSSMAAETSSGACTDIIINGTLGRLLVRDIADAQMPLLLCVQTTTETVLGSVLFAVRECLTDVAGLLDRAHH</sequence>
<evidence type="ECO:0000259" key="1">
    <source>
        <dbReference type="SMART" id="SM00960"/>
    </source>
</evidence>
<comment type="caution">
    <text evidence="2">The sequence shown here is derived from an EMBL/GenBank/DDBJ whole genome shotgun (WGS) entry which is preliminary data.</text>
</comment>
<evidence type="ECO:0000313" key="2">
    <source>
        <dbReference type="EMBL" id="PZQ16568.1"/>
    </source>
</evidence>
<name>A0A2W5KMC8_9GAMM</name>
<proteinExistence type="predicted"/>
<dbReference type="Proteomes" id="UP000249046">
    <property type="component" value="Unassembled WGS sequence"/>
</dbReference>
<dbReference type="Gene3D" id="3.30.450.30">
    <property type="entry name" value="Dynein light chain 2a, cytoplasmic"/>
    <property type="match status" value="1"/>
</dbReference>
<dbReference type="AlphaFoldDB" id="A0A2W5KMC8"/>
<accession>A0A2W5KMC8</accession>
<dbReference type="InterPro" id="IPR004942">
    <property type="entry name" value="Roadblock/LAMTOR2_dom"/>
</dbReference>
<dbReference type="Pfam" id="PF03259">
    <property type="entry name" value="Robl_LC7"/>
    <property type="match status" value="1"/>
</dbReference>
<dbReference type="SUPFAM" id="SSF103196">
    <property type="entry name" value="Roadblock/LC7 domain"/>
    <property type="match status" value="1"/>
</dbReference>
<organism evidence="2 3">
    <name type="scientific">Rhodanobacter denitrificans</name>
    <dbReference type="NCBI Taxonomy" id="666685"/>
    <lineage>
        <taxon>Bacteria</taxon>
        <taxon>Pseudomonadati</taxon>
        <taxon>Pseudomonadota</taxon>
        <taxon>Gammaproteobacteria</taxon>
        <taxon>Lysobacterales</taxon>
        <taxon>Rhodanobacteraceae</taxon>
        <taxon>Rhodanobacter</taxon>
    </lineage>
</organism>
<feature type="domain" description="Roadblock/LAMTOR2" evidence="1">
    <location>
        <begin position="13"/>
        <end position="106"/>
    </location>
</feature>
<dbReference type="SMART" id="SM00960">
    <property type="entry name" value="Robl_LC7"/>
    <property type="match status" value="1"/>
</dbReference>
<dbReference type="EMBL" id="QFPO01000005">
    <property type="protein sequence ID" value="PZQ16568.1"/>
    <property type="molecule type" value="Genomic_DNA"/>
</dbReference>
<evidence type="ECO:0000313" key="3">
    <source>
        <dbReference type="Proteomes" id="UP000249046"/>
    </source>
</evidence>